<dbReference type="Pfam" id="PF01728">
    <property type="entry name" value="FtsJ"/>
    <property type="match status" value="1"/>
</dbReference>
<organism evidence="2 3">
    <name type="scientific">Massariosphaeria phaeospora</name>
    <dbReference type="NCBI Taxonomy" id="100035"/>
    <lineage>
        <taxon>Eukaryota</taxon>
        <taxon>Fungi</taxon>
        <taxon>Dikarya</taxon>
        <taxon>Ascomycota</taxon>
        <taxon>Pezizomycotina</taxon>
        <taxon>Dothideomycetes</taxon>
        <taxon>Pleosporomycetidae</taxon>
        <taxon>Pleosporales</taxon>
        <taxon>Pleosporales incertae sedis</taxon>
        <taxon>Massariosphaeria</taxon>
    </lineage>
</organism>
<dbReference type="InterPro" id="IPR002877">
    <property type="entry name" value="RNA_MeTrfase_FtsJ_dom"/>
</dbReference>
<name>A0A7C8I669_9PLEO</name>
<dbReference type="GO" id="GO:0032259">
    <property type="term" value="P:methylation"/>
    <property type="evidence" value="ECO:0007669"/>
    <property type="project" value="InterPro"/>
</dbReference>
<dbReference type="EMBL" id="JAADJZ010000010">
    <property type="protein sequence ID" value="KAF2871814.1"/>
    <property type="molecule type" value="Genomic_DNA"/>
</dbReference>
<feature type="domain" description="Ribosomal RNA methyltransferase FtsJ" evidence="1">
    <location>
        <begin position="107"/>
        <end position="285"/>
    </location>
</feature>
<evidence type="ECO:0000313" key="3">
    <source>
        <dbReference type="Proteomes" id="UP000481861"/>
    </source>
</evidence>
<dbReference type="InterPro" id="IPR029063">
    <property type="entry name" value="SAM-dependent_MTases_sf"/>
</dbReference>
<dbReference type="Proteomes" id="UP000481861">
    <property type="component" value="Unassembled WGS sequence"/>
</dbReference>
<dbReference type="Gene3D" id="3.40.50.150">
    <property type="entry name" value="Vaccinia Virus protein VP39"/>
    <property type="match status" value="1"/>
</dbReference>
<dbReference type="SUPFAM" id="SSF53335">
    <property type="entry name" value="S-adenosyl-L-methionine-dependent methyltransferases"/>
    <property type="match status" value="1"/>
</dbReference>
<keyword evidence="3" id="KW-1185">Reference proteome</keyword>
<reference evidence="2 3" key="1">
    <citation type="submission" date="2020-01" db="EMBL/GenBank/DDBJ databases">
        <authorList>
            <consortium name="DOE Joint Genome Institute"/>
            <person name="Haridas S."/>
            <person name="Albert R."/>
            <person name="Binder M."/>
            <person name="Bloem J."/>
            <person name="Labutti K."/>
            <person name="Salamov A."/>
            <person name="Andreopoulos B."/>
            <person name="Baker S.E."/>
            <person name="Barry K."/>
            <person name="Bills G."/>
            <person name="Bluhm B.H."/>
            <person name="Cannon C."/>
            <person name="Castanera R."/>
            <person name="Culley D.E."/>
            <person name="Daum C."/>
            <person name="Ezra D."/>
            <person name="Gonzalez J.B."/>
            <person name="Henrissat B."/>
            <person name="Kuo A."/>
            <person name="Liang C."/>
            <person name="Lipzen A."/>
            <person name="Lutzoni F."/>
            <person name="Magnuson J."/>
            <person name="Mondo S."/>
            <person name="Nolan M."/>
            <person name="Ohm R."/>
            <person name="Pangilinan J."/>
            <person name="Park H.-J.H."/>
            <person name="Ramirez L."/>
            <person name="Alfaro M."/>
            <person name="Sun H."/>
            <person name="Tritt A."/>
            <person name="Yoshinaga Y."/>
            <person name="Zwiers L.-H.L."/>
            <person name="Turgeon B.G."/>
            <person name="Goodwin S.B."/>
            <person name="Spatafora J.W."/>
            <person name="Crous P.W."/>
            <person name="Grigoriev I.V."/>
        </authorList>
    </citation>
    <scope>NUCLEOTIDE SEQUENCE [LARGE SCALE GENOMIC DNA]</scope>
    <source>
        <strain evidence="2 3">CBS 611.86</strain>
    </source>
</reference>
<evidence type="ECO:0000259" key="1">
    <source>
        <dbReference type="Pfam" id="PF01728"/>
    </source>
</evidence>
<dbReference type="GO" id="GO:0008168">
    <property type="term" value="F:methyltransferase activity"/>
    <property type="evidence" value="ECO:0007669"/>
    <property type="project" value="InterPro"/>
</dbReference>
<comment type="caution">
    <text evidence="2">The sequence shown here is derived from an EMBL/GenBank/DDBJ whole genome shotgun (WGS) entry which is preliminary data.</text>
</comment>
<protein>
    <recommendedName>
        <fullName evidence="1">Ribosomal RNA methyltransferase FtsJ domain-containing protein</fullName>
    </recommendedName>
</protein>
<dbReference type="OrthoDB" id="417125at2759"/>
<evidence type="ECO:0000313" key="2">
    <source>
        <dbReference type="EMBL" id="KAF2871814.1"/>
    </source>
</evidence>
<accession>A0A7C8I669</accession>
<dbReference type="AlphaFoldDB" id="A0A7C8I669"/>
<gene>
    <name evidence="2" type="ORF">BDV95DRAFT_667710</name>
</gene>
<proteinExistence type="predicted"/>
<sequence length="358" mass="40198">MPQDPDLVDLDCNLSSAAVTTQSLQSIVQVYLLERSAVFKELADLRQKGWDNPQGDHHFKKKRFQADHANMAGKRIFFEMMCQIGGELHRATSALTPATSENGRPIILDLCMAPGGFAASVLKANSDAHVCGISLPISQGGHDMLLPDWQSDTRVQAQFLDITMLAAEMDVADIPAEHPDAANFLPDRPFYGDRFDLIFCDGQVLRMHPRAEYREKCEAWRLLTSQLVLAMQRIKKDGKIVILLHKLDAPNTILLLHTLSKFSSLQLFKPIKKHAIRSSFYVVAGNIQPESTYFQTAVTTWKNEWRIATFGTEAEYDENNALSDSVVRDVLRDFGTRLIELGEPIWEVQSAALRNAPF</sequence>